<evidence type="ECO:0008006" key="11">
    <source>
        <dbReference type="Google" id="ProtNLM"/>
    </source>
</evidence>
<reference evidence="9" key="1">
    <citation type="journal article" date="2023" name="bioRxiv">
        <title>Improved chromosome-level genome assembly for marigold (Tagetes erecta).</title>
        <authorList>
            <person name="Jiang F."/>
            <person name="Yuan L."/>
            <person name="Wang S."/>
            <person name="Wang H."/>
            <person name="Xu D."/>
            <person name="Wang A."/>
            <person name="Fan W."/>
        </authorList>
    </citation>
    <scope>NUCLEOTIDE SEQUENCE</scope>
    <source>
        <strain evidence="9">WSJ</strain>
        <tissue evidence="9">Leaf</tissue>
    </source>
</reference>
<dbReference type="AlphaFoldDB" id="A0AAD8L2Y4"/>
<dbReference type="Proteomes" id="UP001229421">
    <property type="component" value="Unassembled WGS sequence"/>
</dbReference>
<evidence type="ECO:0000256" key="7">
    <source>
        <dbReference type="ARBA" id="ARBA00023265"/>
    </source>
</evidence>
<feature type="transmembrane region" description="Helical" evidence="8">
    <location>
        <begin position="20"/>
        <end position="44"/>
    </location>
</feature>
<evidence type="ECO:0000256" key="5">
    <source>
        <dbReference type="ARBA" id="ARBA00022989"/>
    </source>
</evidence>
<evidence type="ECO:0000256" key="4">
    <source>
        <dbReference type="ARBA" id="ARBA00022821"/>
    </source>
</evidence>
<evidence type="ECO:0000313" key="10">
    <source>
        <dbReference type="Proteomes" id="UP001229421"/>
    </source>
</evidence>
<dbReference type="GO" id="GO:0016020">
    <property type="term" value="C:membrane"/>
    <property type="evidence" value="ECO:0007669"/>
    <property type="project" value="UniProtKB-SubCell"/>
</dbReference>
<sequence length="205" mass="24101">MDKGELLTKPKERPLEITPTWAVAVVVSVILVISIALEYILHFIGHWLRNKNKKSLYEALEKIKAELMLLGFISLLLTVGQGPISEICIEKTVAKTWHPCDSKKQDTDFYDPCLKKKKVQLVSNYAIHELHIFIFVLAVVHVSYCILTMILGKLKMRMWKAWEDETKTVEYQYHHDPERFRFARETTFGRRHLRFWSDSTILLWI</sequence>
<comment type="similarity">
    <text evidence="2">Belongs to the MLO family.</text>
</comment>
<name>A0AAD8L2Y4_TARER</name>
<evidence type="ECO:0000256" key="2">
    <source>
        <dbReference type="ARBA" id="ARBA00006574"/>
    </source>
</evidence>
<comment type="caution">
    <text evidence="9">The sequence shown here is derived from an EMBL/GenBank/DDBJ whole genome shotgun (WGS) entry which is preliminary data.</text>
</comment>
<evidence type="ECO:0000256" key="6">
    <source>
        <dbReference type="ARBA" id="ARBA00023136"/>
    </source>
</evidence>
<feature type="transmembrane region" description="Helical" evidence="8">
    <location>
        <begin position="65"/>
        <end position="84"/>
    </location>
</feature>
<dbReference type="GO" id="GO:0006952">
    <property type="term" value="P:defense response"/>
    <property type="evidence" value="ECO:0007669"/>
    <property type="project" value="UniProtKB-KW"/>
</dbReference>
<proteinExistence type="inferred from homology"/>
<evidence type="ECO:0000256" key="1">
    <source>
        <dbReference type="ARBA" id="ARBA00004141"/>
    </source>
</evidence>
<keyword evidence="7" id="KW-0568">Pathogenesis-related protein</keyword>
<evidence type="ECO:0000313" key="9">
    <source>
        <dbReference type="EMBL" id="KAK1432068.1"/>
    </source>
</evidence>
<organism evidence="9 10">
    <name type="scientific">Tagetes erecta</name>
    <name type="common">African marigold</name>
    <dbReference type="NCBI Taxonomy" id="13708"/>
    <lineage>
        <taxon>Eukaryota</taxon>
        <taxon>Viridiplantae</taxon>
        <taxon>Streptophyta</taxon>
        <taxon>Embryophyta</taxon>
        <taxon>Tracheophyta</taxon>
        <taxon>Spermatophyta</taxon>
        <taxon>Magnoliopsida</taxon>
        <taxon>eudicotyledons</taxon>
        <taxon>Gunneridae</taxon>
        <taxon>Pentapetalae</taxon>
        <taxon>asterids</taxon>
        <taxon>campanulids</taxon>
        <taxon>Asterales</taxon>
        <taxon>Asteraceae</taxon>
        <taxon>Asteroideae</taxon>
        <taxon>Heliantheae alliance</taxon>
        <taxon>Tageteae</taxon>
        <taxon>Tagetes</taxon>
    </lineage>
</organism>
<dbReference type="PANTHER" id="PTHR31942:SF97">
    <property type="entry name" value="MLO-LIKE PROTEIN"/>
    <property type="match status" value="1"/>
</dbReference>
<keyword evidence="3 8" id="KW-0812">Transmembrane</keyword>
<dbReference type="EMBL" id="JAUHHV010000002">
    <property type="protein sequence ID" value="KAK1432068.1"/>
    <property type="molecule type" value="Genomic_DNA"/>
</dbReference>
<evidence type="ECO:0000256" key="3">
    <source>
        <dbReference type="ARBA" id="ARBA00022692"/>
    </source>
</evidence>
<feature type="transmembrane region" description="Helical" evidence="8">
    <location>
        <begin position="130"/>
        <end position="151"/>
    </location>
</feature>
<evidence type="ECO:0000256" key="8">
    <source>
        <dbReference type="SAM" id="Phobius"/>
    </source>
</evidence>
<accession>A0AAD8L2Y4</accession>
<keyword evidence="10" id="KW-1185">Reference proteome</keyword>
<dbReference type="PANTHER" id="PTHR31942">
    <property type="entry name" value="MLO-LIKE PROTEIN 1"/>
    <property type="match status" value="1"/>
</dbReference>
<gene>
    <name evidence="9" type="ORF">QVD17_08958</name>
</gene>
<keyword evidence="5 8" id="KW-1133">Transmembrane helix</keyword>
<dbReference type="InterPro" id="IPR004326">
    <property type="entry name" value="Mlo"/>
</dbReference>
<protein>
    <recommendedName>
        <fullName evidence="11">MLO1</fullName>
    </recommendedName>
</protein>
<keyword evidence="6 8" id="KW-0472">Membrane</keyword>
<dbReference type="Pfam" id="PF03094">
    <property type="entry name" value="Mlo"/>
    <property type="match status" value="2"/>
</dbReference>
<keyword evidence="4" id="KW-0611">Plant defense</keyword>
<comment type="subcellular location">
    <subcellularLocation>
        <location evidence="1">Membrane</location>
        <topology evidence="1">Multi-pass membrane protein</topology>
    </subcellularLocation>
</comment>